<dbReference type="SUPFAM" id="SSF81345">
    <property type="entry name" value="ABC transporter involved in vitamin B12 uptake, BtuC"/>
    <property type="match status" value="1"/>
</dbReference>
<dbReference type="InterPro" id="IPR000522">
    <property type="entry name" value="ABC_transptr_permease_BtuC"/>
</dbReference>
<dbReference type="PANTHER" id="PTHR30472:SF64">
    <property type="entry name" value="IRON(3+)-HYDROXAMATE IMPORT SYSTEM PERMEASE PROTEIN FHUG"/>
    <property type="match status" value="1"/>
</dbReference>
<evidence type="ECO:0000256" key="5">
    <source>
        <dbReference type="ARBA" id="ARBA00022692"/>
    </source>
</evidence>
<dbReference type="AlphaFoldDB" id="A0A3G3JXI2"/>
<keyword evidence="7 8" id="KW-0472">Membrane</keyword>
<dbReference type="Proteomes" id="UP000269097">
    <property type="component" value="Chromosome"/>
</dbReference>
<gene>
    <name evidence="9" type="ORF">EAV92_10390</name>
</gene>
<dbReference type="Pfam" id="PF01032">
    <property type="entry name" value="FecCD"/>
    <property type="match status" value="1"/>
</dbReference>
<comment type="subcellular location">
    <subcellularLocation>
        <location evidence="1">Cell membrane</location>
        <topology evidence="1">Multi-pass membrane protein</topology>
    </subcellularLocation>
</comment>
<feature type="transmembrane region" description="Helical" evidence="8">
    <location>
        <begin position="194"/>
        <end position="213"/>
    </location>
</feature>
<dbReference type="CDD" id="cd06550">
    <property type="entry name" value="TM_ABC_iron-siderophores_like"/>
    <property type="match status" value="1"/>
</dbReference>
<comment type="similarity">
    <text evidence="2">Belongs to the binding-protein-dependent transport system permease family. FecCD subfamily.</text>
</comment>
<evidence type="ECO:0000313" key="9">
    <source>
        <dbReference type="EMBL" id="AYQ72935.1"/>
    </source>
</evidence>
<feature type="transmembrane region" description="Helical" evidence="8">
    <location>
        <begin position="287"/>
        <end position="306"/>
    </location>
</feature>
<dbReference type="InterPro" id="IPR037294">
    <property type="entry name" value="ABC_BtuC-like"/>
</dbReference>
<sequence>MNRAKRAAIVMAVIGVLILIALIFSLNSGQVRLSPSDVWQTLIGRGTAGEALILFDFRLPRIVISLLVGAGFAVSGCILQGTTRNALAEPGILGINAGAGLAVILYISFYPVQTVAPVYLLPAIALIGAGLTAAAIYLLAYQKQGDVSPSRLLIVGIAVAAGISAAMLVLTIRLDPAQYQFVSIWLAGSIWGSNWKFVTALLPWIVILIPAAFMKARVLNMFALGDLQATGLGTRVRKERIGLLAMAVGLAGACVAVGGGIAFVGLIGPHLARRLVGPQHQHALPASALIGALLLIVADTIARIALKSGEIPTGVVVAVIGAPYFLFLLARAKN</sequence>
<dbReference type="Gene3D" id="1.10.3470.10">
    <property type="entry name" value="ABC transporter involved in vitamin B12 uptake, BtuC"/>
    <property type="match status" value="1"/>
</dbReference>
<keyword evidence="6 8" id="KW-1133">Transmembrane helix</keyword>
<evidence type="ECO:0000256" key="8">
    <source>
        <dbReference type="SAM" id="Phobius"/>
    </source>
</evidence>
<feature type="transmembrane region" description="Helical" evidence="8">
    <location>
        <begin position="243"/>
        <end position="267"/>
    </location>
</feature>
<evidence type="ECO:0000256" key="1">
    <source>
        <dbReference type="ARBA" id="ARBA00004651"/>
    </source>
</evidence>
<keyword evidence="4" id="KW-1003">Cell membrane</keyword>
<keyword evidence="5 8" id="KW-0812">Transmembrane</keyword>
<evidence type="ECO:0000313" key="10">
    <source>
        <dbReference type="Proteomes" id="UP000269097"/>
    </source>
</evidence>
<dbReference type="GO" id="GO:0005886">
    <property type="term" value="C:plasma membrane"/>
    <property type="evidence" value="ECO:0007669"/>
    <property type="project" value="UniProtKB-SubCell"/>
</dbReference>
<name>A0A3G3JXI2_9BACL</name>
<evidence type="ECO:0000256" key="3">
    <source>
        <dbReference type="ARBA" id="ARBA00022448"/>
    </source>
</evidence>
<protein>
    <submittedName>
        <fullName evidence="9">Iron ABC transporter permease</fullName>
    </submittedName>
</protein>
<keyword evidence="10" id="KW-1185">Reference proteome</keyword>
<feature type="transmembrane region" description="Helical" evidence="8">
    <location>
        <begin position="91"/>
        <end position="112"/>
    </location>
</feature>
<organism evidence="9 10">
    <name type="scientific">Cohnella candidum</name>
    <dbReference type="NCBI Taxonomy" id="2674991"/>
    <lineage>
        <taxon>Bacteria</taxon>
        <taxon>Bacillati</taxon>
        <taxon>Bacillota</taxon>
        <taxon>Bacilli</taxon>
        <taxon>Bacillales</taxon>
        <taxon>Paenibacillaceae</taxon>
        <taxon>Cohnella</taxon>
    </lineage>
</organism>
<reference evidence="9 10" key="1">
    <citation type="submission" date="2018-10" db="EMBL/GenBank/DDBJ databases">
        <title>Genome Sequence of Cohnella sp.</title>
        <authorList>
            <person name="Srinivasan S."/>
            <person name="Kim M.K."/>
        </authorList>
    </citation>
    <scope>NUCLEOTIDE SEQUENCE [LARGE SCALE GENOMIC DNA]</scope>
    <source>
        <strain evidence="9 10">18JY8-7</strain>
    </source>
</reference>
<dbReference type="GO" id="GO:0022857">
    <property type="term" value="F:transmembrane transporter activity"/>
    <property type="evidence" value="ECO:0007669"/>
    <property type="project" value="InterPro"/>
</dbReference>
<evidence type="ECO:0000256" key="4">
    <source>
        <dbReference type="ARBA" id="ARBA00022475"/>
    </source>
</evidence>
<evidence type="ECO:0000256" key="6">
    <source>
        <dbReference type="ARBA" id="ARBA00022989"/>
    </source>
</evidence>
<dbReference type="PANTHER" id="PTHR30472">
    <property type="entry name" value="FERRIC ENTEROBACTIN TRANSPORT SYSTEM PERMEASE PROTEIN"/>
    <property type="match status" value="1"/>
</dbReference>
<evidence type="ECO:0000256" key="2">
    <source>
        <dbReference type="ARBA" id="ARBA00007935"/>
    </source>
</evidence>
<evidence type="ECO:0000256" key="7">
    <source>
        <dbReference type="ARBA" id="ARBA00023136"/>
    </source>
</evidence>
<dbReference type="GO" id="GO:0033214">
    <property type="term" value="P:siderophore-iron import into cell"/>
    <property type="evidence" value="ECO:0007669"/>
    <property type="project" value="TreeGrafter"/>
</dbReference>
<feature type="transmembrane region" description="Helical" evidence="8">
    <location>
        <begin position="7"/>
        <end position="26"/>
    </location>
</feature>
<dbReference type="RefSeq" id="WP_123041017.1">
    <property type="nucleotide sequence ID" value="NZ_CP033433.1"/>
</dbReference>
<dbReference type="EMBL" id="CP033433">
    <property type="protein sequence ID" value="AYQ72935.1"/>
    <property type="molecule type" value="Genomic_DNA"/>
</dbReference>
<feature type="transmembrane region" description="Helical" evidence="8">
    <location>
        <begin position="118"/>
        <end position="140"/>
    </location>
</feature>
<keyword evidence="3" id="KW-0813">Transport</keyword>
<feature type="transmembrane region" description="Helical" evidence="8">
    <location>
        <begin position="152"/>
        <end position="174"/>
    </location>
</feature>
<feature type="transmembrane region" description="Helical" evidence="8">
    <location>
        <begin position="313"/>
        <end position="332"/>
    </location>
</feature>
<dbReference type="KEGG" id="coh:EAV92_10390"/>
<accession>A0A3G3JXI2</accession>
<proteinExistence type="inferred from homology"/>
<feature type="transmembrane region" description="Helical" evidence="8">
    <location>
        <begin position="62"/>
        <end position="79"/>
    </location>
</feature>
<dbReference type="FunFam" id="1.10.3470.10:FF:000001">
    <property type="entry name" value="Vitamin B12 ABC transporter permease BtuC"/>
    <property type="match status" value="1"/>
</dbReference>